<protein>
    <submittedName>
        <fullName evidence="2">Transcriptional regulator with XRE-family HTH domain</fullName>
    </submittedName>
</protein>
<reference evidence="2 3" key="1">
    <citation type="submission" date="2024-06" db="EMBL/GenBank/DDBJ databases">
        <title>Genomic Encyclopedia of Type Strains, Phase IV (KMG-IV): sequencing the most valuable type-strain genomes for metagenomic binning, comparative biology and taxonomic classification.</title>
        <authorList>
            <person name="Goeker M."/>
        </authorList>
    </citation>
    <scope>NUCLEOTIDE SEQUENCE [LARGE SCALE GENOMIC DNA]</scope>
    <source>
        <strain evidence="2 3">DSM 28302</strain>
    </source>
</reference>
<evidence type="ECO:0000313" key="2">
    <source>
        <dbReference type="EMBL" id="MET3634469.1"/>
    </source>
</evidence>
<gene>
    <name evidence="2" type="ORF">ABID28_001112</name>
</gene>
<dbReference type="InterPro" id="IPR001387">
    <property type="entry name" value="Cro/C1-type_HTH"/>
</dbReference>
<proteinExistence type="predicted"/>
<accession>A0ABV2JFC2</accession>
<dbReference type="InterPro" id="IPR010982">
    <property type="entry name" value="Lambda_DNA-bd_dom_sf"/>
</dbReference>
<dbReference type="SMART" id="SM00530">
    <property type="entry name" value="HTH_XRE"/>
    <property type="match status" value="1"/>
</dbReference>
<organism evidence="2 3">
    <name type="scientific">Streptococcus porcorum</name>
    <dbReference type="NCBI Taxonomy" id="701526"/>
    <lineage>
        <taxon>Bacteria</taxon>
        <taxon>Bacillati</taxon>
        <taxon>Bacillota</taxon>
        <taxon>Bacilli</taxon>
        <taxon>Lactobacillales</taxon>
        <taxon>Streptococcaceae</taxon>
        <taxon>Streptococcus</taxon>
    </lineage>
</organism>
<dbReference type="SUPFAM" id="SSF47413">
    <property type="entry name" value="lambda repressor-like DNA-binding domains"/>
    <property type="match status" value="1"/>
</dbReference>
<dbReference type="CDD" id="cd00093">
    <property type="entry name" value="HTH_XRE"/>
    <property type="match status" value="1"/>
</dbReference>
<dbReference type="Pfam" id="PF01381">
    <property type="entry name" value="HTH_3"/>
    <property type="match status" value="1"/>
</dbReference>
<evidence type="ECO:0000313" key="3">
    <source>
        <dbReference type="Proteomes" id="UP001549037"/>
    </source>
</evidence>
<keyword evidence="3" id="KW-1185">Reference proteome</keyword>
<sequence length="75" mass="8580">MANSLKTLRRFRGLTQEQLSKETSVTTRTIQNYENDIASLRRASYETIKKLALALDVSVDDIFLDDISEFLKLPS</sequence>
<dbReference type="Gene3D" id="1.10.260.40">
    <property type="entry name" value="lambda repressor-like DNA-binding domains"/>
    <property type="match status" value="1"/>
</dbReference>
<dbReference type="PROSITE" id="PS50943">
    <property type="entry name" value="HTH_CROC1"/>
    <property type="match status" value="1"/>
</dbReference>
<evidence type="ECO:0000259" key="1">
    <source>
        <dbReference type="PROSITE" id="PS50943"/>
    </source>
</evidence>
<name>A0ABV2JFC2_9STRE</name>
<dbReference type="Proteomes" id="UP001549037">
    <property type="component" value="Unassembled WGS sequence"/>
</dbReference>
<dbReference type="EMBL" id="JBEPLN010000016">
    <property type="protein sequence ID" value="MET3634469.1"/>
    <property type="molecule type" value="Genomic_DNA"/>
</dbReference>
<feature type="domain" description="HTH cro/C1-type" evidence="1">
    <location>
        <begin position="5"/>
        <end position="62"/>
    </location>
</feature>
<comment type="caution">
    <text evidence="2">The sequence shown here is derived from an EMBL/GenBank/DDBJ whole genome shotgun (WGS) entry which is preliminary data.</text>
</comment>
<dbReference type="RefSeq" id="WP_354368858.1">
    <property type="nucleotide sequence ID" value="NZ_JBEPLN010000016.1"/>
</dbReference>